<feature type="domain" description="UBC core" evidence="3">
    <location>
        <begin position="1"/>
        <end position="152"/>
    </location>
</feature>
<dbReference type="AlphaFoldDB" id="A0A4D9CVX3"/>
<evidence type="ECO:0000313" key="4">
    <source>
        <dbReference type="EMBL" id="TFJ81643.1"/>
    </source>
</evidence>
<dbReference type="PROSITE" id="PS50127">
    <property type="entry name" value="UBC_2"/>
    <property type="match status" value="1"/>
</dbReference>
<dbReference type="SMART" id="SM00212">
    <property type="entry name" value="UBCc"/>
    <property type="match status" value="1"/>
</dbReference>
<dbReference type="OrthoDB" id="1158011at2759"/>
<dbReference type="InterPro" id="IPR016135">
    <property type="entry name" value="UBQ-conjugating_enzyme/RWD"/>
</dbReference>
<dbReference type="Proteomes" id="UP000355283">
    <property type="component" value="Unassembled WGS sequence"/>
</dbReference>
<accession>A0A4D9CVX3</accession>
<organism evidence="4 5">
    <name type="scientific">Nannochloropsis salina CCMP1776</name>
    <dbReference type="NCBI Taxonomy" id="1027361"/>
    <lineage>
        <taxon>Eukaryota</taxon>
        <taxon>Sar</taxon>
        <taxon>Stramenopiles</taxon>
        <taxon>Ochrophyta</taxon>
        <taxon>Eustigmatophyceae</taxon>
        <taxon>Eustigmatales</taxon>
        <taxon>Monodopsidaceae</taxon>
        <taxon>Microchloropsis</taxon>
        <taxon>Microchloropsis salina</taxon>
    </lineage>
</organism>
<name>A0A4D9CVX3_9STRA</name>
<dbReference type="EMBL" id="SDOX01000122">
    <property type="protein sequence ID" value="TFJ81643.1"/>
    <property type="molecule type" value="Genomic_DNA"/>
</dbReference>
<keyword evidence="5" id="KW-1185">Reference proteome</keyword>
<gene>
    <name evidence="4" type="ORF">NSK_006894</name>
</gene>
<dbReference type="Pfam" id="PF00179">
    <property type="entry name" value="UQ_con"/>
    <property type="match status" value="1"/>
</dbReference>
<comment type="caution">
    <text evidence="4">The sequence shown here is derived from an EMBL/GenBank/DDBJ whole genome shotgun (WGS) entry which is preliminary data.</text>
</comment>
<evidence type="ECO:0000256" key="2">
    <source>
        <dbReference type="SAM" id="Phobius"/>
    </source>
</evidence>
<evidence type="ECO:0000259" key="3">
    <source>
        <dbReference type="PROSITE" id="PS50127"/>
    </source>
</evidence>
<keyword evidence="2" id="KW-1133">Transmembrane helix</keyword>
<proteinExistence type="predicted"/>
<evidence type="ECO:0000313" key="5">
    <source>
        <dbReference type="Proteomes" id="UP000355283"/>
    </source>
</evidence>
<dbReference type="InterPro" id="IPR050113">
    <property type="entry name" value="Ub_conjugating_enzyme"/>
</dbReference>
<dbReference type="CDD" id="cd23799">
    <property type="entry name" value="UBCc_UBE2J"/>
    <property type="match status" value="1"/>
</dbReference>
<dbReference type="InterPro" id="IPR000608">
    <property type="entry name" value="UBC"/>
</dbReference>
<dbReference type="PANTHER" id="PTHR24067">
    <property type="entry name" value="UBIQUITIN-CONJUGATING ENZYME E2"/>
    <property type="match status" value="1"/>
</dbReference>
<feature type="region of interest" description="Disordered" evidence="1">
    <location>
        <begin position="169"/>
        <end position="189"/>
    </location>
</feature>
<protein>
    <recommendedName>
        <fullName evidence="3">UBC core domain-containing protein</fullName>
    </recommendedName>
</protein>
<evidence type="ECO:0000256" key="1">
    <source>
        <dbReference type="SAM" id="MobiDB-lite"/>
    </source>
</evidence>
<keyword evidence="2" id="KW-0472">Membrane</keyword>
<dbReference type="Gene3D" id="3.10.110.10">
    <property type="entry name" value="Ubiquitin Conjugating Enzyme"/>
    <property type="match status" value="1"/>
</dbReference>
<dbReference type="SUPFAM" id="SSF54495">
    <property type="entry name" value="UBC-like"/>
    <property type="match status" value="1"/>
</dbReference>
<keyword evidence="2" id="KW-0812">Transmembrane</keyword>
<feature type="transmembrane region" description="Helical" evidence="2">
    <location>
        <begin position="212"/>
        <end position="230"/>
    </location>
</feature>
<sequence>MAEGLVLVDSGGGNCSLSNNTEHIRLAPCRGNLHEWHFSVAGPPGSVYEGGIYHGRVILPANYPQTAPRLQMLNPSGRFEVGADICLSATSFHQETWQPVWTVRTLVSALRSHMATPAVEVGGMECSARRRKFLARRSRGFLCRGCGVDHSNFPGRIFRSLPEVGEVSRVPGRGETGGKGNRGGRETGVGVADRAASSGLARLVAVLRRHKVSVLLCFVFWMCFLVLNASSAL</sequence>
<reference evidence="4 5" key="1">
    <citation type="submission" date="2019-01" db="EMBL/GenBank/DDBJ databases">
        <title>Nuclear Genome Assembly of the Microalgal Biofuel strain Nannochloropsis salina CCMP1776.</title>
        <authorList>
            <person name="Hovde B."/>
        </authorList>
    </citation>
    <scope>NUCLEOTIDE SEQUENCE [LARGE SCALE GENOMIC DNA]</scope>
    <source>
        <strain evidence="4 5">CCMP1776</strain>
    </source>
</reference>